<dbReference type="AlphaFoldDB" id="A0A239M5A4"/>
<proteinExistence type="inferred from homology"/>
<comment type="similarity">
    <text evidence="1">Belongs to the 'GDSL' lipolytic enzyme family.</text>
</comment>
<protein>
    <submittedName>
        <fullName evidence="5">Lysophospholipase L1</fullName>
    </submittedName>
</protein>
<name>A0A239M5A4_9BACT</name>
<accession>A0A239M5A4</accession>
<dbReference type="GO" id="GO:0016788">
    <property type="term" value="F:hydrolase activity, acting on ester bonds"/>
    <property type="evidence" value="ECO:0007669"/>
    <property type="project" value="UniProtKB-ARBA"/>
</dbReference>
<keyword evidence="3" id="KW-0732">Signal</keyword>
<feature type="domain" description="SGNH hydrolase-type esterase" evidence="4">
    <location>
        <begin position="52"/>
        <end position="259"/>
    </location>
</feature>
<dbReference type="Gene3D" id="3.40.50.1110">
    <property type="entry name" value="SGNH hydrolase"/>
    <property type="match status" value="1"/>
</dbReference>
<dbReference type="PANTHER" id="PTHR43695">
    <property type="entry name" value="PUTATIVE (AFU_ORTHOLOGUE AFUA_2G17250)-RELATED"/>
    <property type="match status" value="1"/>
</dbReference>
<organism evidence="5 6">
    <name type="scientific">Granulicella rosea</name>
    <dbReference type="NCBI Taxonomy" id="474952"/>
    <lineage>
        <taxon>Bacteria</taxon>
        <taxon>Pseudomonadati</taxon>
        <taxon>Acidobacteriota</taxon>
        <taxon>Terriglobia</taxon>
        <taxon>Terriglobales</taxon>
        <taxon>Acidobacteriaceae</taxon>
        <taxon>Granulicella</taxon>
    </lineage>
</organism>
<evidence type="ECO:0000313" key="5">
    <source>
        <dbReference type="EMBL" id="SNT37821.1"/>
    </source>
</evidence>
<dbReference type="InterPro" id="IPR013830">
    <property type="entry name" value="SGNH_hydro"/>
</dbReference>
<sequence>MKQWIRNTMLAGMWLLPVVTHAVSCDAQAVSGALKASPREPANPALPTIFIVGDSTADISSDTANQGTAGVQGWGVFFPVFFDPSKVNVVNAARGGRSSRTFMSEGFWDKVILQMKPHDVVLIQLGQNDVFPVNDSTRARGTLPGTGPEIEEIDNMVTKKHETVHTYGWYIRKYVQDARAKGATPIVLSLTTRNVWKDGHVELGVGEYRQWARTVAQEEHNTDFVDVSAILGAEYEKFGQAKVNGLFHDRETVHMTTPGAYLAAQCIAAGLKGLPDAPVTTYLSALGQQLIPVK</sequence>
<dbReference type="CDD" id="cd01821">
    <property type="entry name" value="Rhamnogalacturan_acetylesterase_like"/>
    <property type="match status" value="1"/>
</dbReference>
<dbReference type="OrthoDB" id="191551at2"/>
<dbReference type="SUPFAM" id="SSF52266">
    <property type="entry name" value="SGNH hydrolase"/>
    <property type="match status" value="1"/>
</dbReference>
<dbReference type="RefSeq" id="WP_089410093.1">
    <property type="nucleotide sequence ID" value="NZ_FZOU01000010.1"/>
</dbReference>
<gene>
    <name evidence="5" type="ORF">SAMN05421770_11010</name>
</gene>
<keyword evidence="6" id="KW-1185">Reference proteome</keyword>
<dbReference type="Proteomes" id="UP000198356">
    <property type="component" value="Unassembled WGS sequence"/>
</dbReference>
<dbReference type="Pfam" id="PF13472">
    <property type="entry name" value="Lipase_GDSL_2"/>
    <property type="match status" value="1"/>
</dbReference>
<dbReference type="EMBL" id="FZOU01000010">
    <property type="protein sequence ID" value="SNT37821.1"/>
    <property type="molecule type" value="Genomic_DNA"/>
</dbReference>
<feature type="signal peptide" evidence="3">
    <location>
        <begin position="1"/>
        <end position="22"/>
    </location>
</feature>
<dbReference type="InterPro" id="IPR037459">
    <property type="entry name" value="RhgT-like"/>
</dbReference>
<reference evidence="5 6" key="1">
    <citation type="submission" date="2017-06" db="EMBL/GenBank/DDBJ databases">
        <authorList>
            <person name="Kim H.J."/>
            <person name="Triplett B.A."/>
        </authorList>
    </citation>
    <scope>NUCLEOTIDE SEQUENCE [LARGE SCALE GENOMIC DNA]</scope>
    <source>
        <strain evidence="5 6">DSM 18704</strain>
    </source>
</reference>
<keyword evidence="2" id="KW-0378">Hydrolase</keyword>
<evidence type="ECO:0000313" key="6">
    <source>
        <dbReference type="Proteomes" id="UP000198356"/>
    </source>
</evidence>
<dbReference type="InterPro" id="IPR036514">
    <property type="entry name" value="SGNH_hydro_sf"/>
</dbReference>
<feature type="chain" id="PRO_5013167602" evidence="3">
    <location>
        <begin position="23"/>
        <end position="294"/>
    </location>
</feature>
<evidence type="ECO:0000256" key="1">
    <source>
        <dbReference type="ARBA" id="ARBA00008668"/>
    </source>
</evidence>
<evidence type="ECO:0000256" key="2">
    <source>
        <dbReference type="ARBA" id="ARBA00022801"/>
    </source>
</evidence>
<evidence type="ECO:0000256" key="3">
    <source>
        <dbReference type="SAM" id="SignalP"/>
    </source>
</evidence>
<dbReference type="PANTHER" id="PTHR43695:SF1">
    <property type="entry name" value="RHAMNOGALACTURONAN ACETYLESTERASE"/>
    <property type="match status" value="1"/>
</dbReference>
<evidence type="ECO:0000259" key="4">
    <source>
        <dbReference type="Pfam" id="PF13472"/>
    </source>
</evidence>